<feature type="zinc finger region" description="dksA C4-type" evidence="4">
    <location>
        <begin position="98"/>
        <end position="122"/>
    </location>
</feature>
<evidence type="ECO:0000259" key="5">
    <source>
        <dbReference type="Pfam" id="PF01258"/>
    </source>
</evidence>
<keyword evidence="3" id="KW-0862">Zinc</keyword>
<dbReference type="PROSITE" id="PS51128">
    <property type="entry name" value="ZF_DKSA_2"/>
    <property type="match status" value="1"/>
</dbReference>
<gene>
    <name evidence="6" type="ORF">A3G00_04150</name>
</gene>
<dbReference type="PANTHER" id="PTHR33823:SF4">
    <property type="entry name" value="GENERAL STRESS PROTEIN 16O"/>
    <property type="match status" value="1"/>
</dbReference>
<dbReference type="GO" id="GO:0008270">
    <property type="term" value="F:zinc ion binding"/>
    <property type="evidence" value="ECO:0007669"/>
    <property type="project" value="UniProtKB-KW"/>
</dbReference>
<protein>
    <recommendedName>
        <fullName evidence="5">Zinc finger DksA/TraR C4-type domain-containing protein</fullName>
    </recommendedName>
</protein>
<dbReference type="Gene3D" id="1.20.120.910">
    <property type="entry name" value="DksA, coiled-coil domain"/>
    <property type="match status" value="1"/>
</dbReference>
<proteinExistence type="predicted"/>
<accession>A0A1F6MVC9</accession>
<reference evidence="6 7" key="1">
    <citation type="journal article" date="2016" name="Nat. Commun.">
        <title>Thousands of microbial genomes shed light on interconnected biogeochemical processes in an aquifer system.</title>
        <authorList>
            <person name="Anantharaman K."/>
            <person name="Brown C.T."/>
            <person name="Hug L.A."/>
            <person name="Sharon I."/>
            <person name="Castelle C.J."/>
            <person name="Probst A.J."/>
            <person name="Thomas B.C."/>
            <person name="Singh A."/>
            <person name="Wilkins M.J."/>
            <person name="Karaoz U."/>
            <person name="Brodie E.L."/>
            <person name="Williams K.H."/>
            <person name="Hubbard S.S."/>
            <person name="Banfield J.F."/>
        </authorList>
    </citation>
    <scope>NUCLEOTIDE SEQUENCE [LARGE SCALE GENOMIC DNA]</scope>
</reference>
<feature type="domain" description="Zinc finger DksA/TraR C4-type" evidence="5">
    <location>
        <begin position="94"/>
        <end position="124"/>
    </location>
</feature>
<dbReference type="Pfam" id="PF01258">
    <property type="entry name" value="zf-dskA_traR"/>
    <property type="match status" value="1"/>
</dbReference>
<dbReference type="EMBL" id="MFQN01000004">
    <property type="protein sequence ID" value="OGH75655.1"/>
    <property type="molecule type" value="Genomic_DNA"/>
</dbReference>
<evidence type="ECO:0000256" key="1">
    <source>
        <dbReference type="ARBA" id="ARBA00022723"/>
    </source>
</evidence>
<dbReference type="SUPFAM" id="SSF57716">
    <property type="entry name" value="Glucocorticoid receptor-like (DNA-binding domain)"/>
    <property type="match status" value="1"/>
</dbReference>
<dbReference type="AlphaFoldDB" id="A0A1F6MVC9"/>
<dbReference type="Proteomes" id="UP000178347">
    <property type="component" value="Unassembled WGS sequence"/>
</dbReference>
<evidence type="ECO:0000313" key="7">
    <source>
        <dbReference type="Proteomes" id="UP000178347"/>
    </source>
</evidence>
<dbReference type="PANTHER" id="PTHR33823">
    <property type="entry name" value="RNA POLYMERASE-BINDING TRANSCRIPTION FACTOR DKSA-RELATED"/>
    <property type="match status" value="1"/>
</dbReference>
<keyword evidence="2" id="KW-0863">Zinc-finger</keyword>
<evidence type="ECO:0000313" key="6">
    <source>
        <dbReference type="EMBL" id="OGH75655.1"/>
    </source>
</evidence>
<sequence>MTKKISAFSKDFLDKINGLLLSEKTRLESELSKFTTKNKHIKGDYDAEFPEYGDKDDENAQEIAQYTADKPMEIALEKELRDVNKSLERLKKDDYGVCKYCDKPIDEKRLLARPTSGACVSCKKALTDEI</sequence>
<name>A0A1F6MVC9_9BACT</name>
<dbReference type="InterPro" id="IPR000962">
    <property type="entry name" value="Znf_DskA_TraR"/>
</dbReference>
<evidence type="ECO:0000256" key="4">
    <source>
        <dbReference type="PROSITE-ProRule" id="PRU00510"/>
    </source>
</evidence>
<organism evidence="6 7">
    <name type="scientific">Candidatus Magasanikbacteria bacterium RIFCSPLOWO2_12_FULL_43_12</name>
    <dbReference type="NCBI Taxonomy" id="1798692"/>
    <lineage>
        <taxon>Bacteria</taxon>
        <taxon>Candidatus Magasanikiibacteriota</taxon>
    </lineage>
</organism>
<keyword evidence="1" id="KW-0479">Metal-binding</keyword>
<comment type="caution">
    <text evidence="6">The sequence shown here is derived from an EMBL/GenBank/DDBJ whole genome shotgun (WGS) entry which is preliminary data.</text>
</comment>
<evidence type="ECO:0000256" key="3">
    <source>
        <dbReference type="ARBA" id="ARBA00022833"/>
    </source>
</evidence>
<evidence type="ECO:0000256" key="2">
    <source>
        <dbReference type="ARBA" id="ARBA00022771"/>
    </source>
</evidence>
<dbReference type="STRING" id="1798692.A3G00_04150"/>